<keyword evidence="4 5" id="KW-0472">Membrane</keyword>
<comment type="subcellular location">
    <subcellularLocation>
        <location evidence="1">Membrane</location>
    </subcellularLocation>
</comment>
<evidence type="ECO:0000256" key="4">
    <source>
        <dbReference type="ARBA" id="ARBA00023136"/>
    </source>
</evidence>
<evidence type="ECO:0000259" key="6">
    <source>
        <dbReference type="PROSITE" id="PS50262"/>
    </source>
</evidence>
<dbReference type="SMR" id="A0A1I7SQ20"/>
<name>A0A1I7SQ20_BURXY</name>
<keyword evidence="3 5" id="KW-1133">Transmembrane helix</keyword>
<proteinExistence type="predicted"/>
<dbReference type="Pfam" id="PF10324">
    <property type="entry name" value="7TM_GPCR_Srw"/>
    <property type="match status" value="1"/>
</dbReference>
<evidence type="ECO:0000256" key="3">
    <source>
        <dbReference type="ARBA" id="ARBA00022989"/>
    </source>
</evidence>
<evidence type="ECO:0000313" key="9">
    <source>
        <dbReference type="Proteomes" id="UP000659654"/>
    </source>
</evidence>
<dbReference type="WBParaSite" id="BXY_1516500.1">
    <property type="protein sequence ID" value="BXY_1516500.1"/>
    <property type="gene ID" value="BXY_1516500"/>
</dbReference>
<dbReference type="Proteomes" id="UP000095284">
    <property type="component" value="Unplaced"/>
</dbReference>
<dbReference type="Proteomes" id="UP000582659">
    <property type="component" value="Unassembled WGS sequence"/>
</dbReference>
<dbReference type="GO" id="GO:0008528">
    <property type="term" value="F:G protein-coupled peptide receptor activity"/>
    <property type="evidence" value="ECO:0007669"/>
    <property type="project" value="InterPro"/>
</dbReference>
<reference evidence="7" key="2">
    <citation type="submission" date="2020-09" db="EMBL/GenBank/DDBJ databases">
        <authorList>
            <person name="Kikuchi T."/>
        </authorList>
    </citation>
    <scope>NUCLEOTIDE SEQUENCE</scope>
    <source>
        <strain evidence="7">Ka4C1</strain>
    </source>
</reference>
<feature type="transmembrane region" description="Helical" evidence="5">
    <location>
        <begin position="259"/>
        <end position="284"/>
    </location>
</feature>
<evidence type="ECO:0000313" key="8">
    <source>
        <dbReference type="Proteomes" id="UP000095284"/>
    </source>
</evidence>
<feature type="transmembrane region" description="Helical" evidence="5">
    <location>
        <begin position="28"/>
        <end position="50"/>
    </location>
</feature>
<evidence type="ECO:0000256" key="1">
    <source>
        <dbReference type="ARBA" id="ARBA00004370"/>
    </source>
</evidence>
<feature type="domain" description="G-protein coupled receptors family 1 profile" evidence="6">
    <location>
        <begin position="43"/>
        <end position="315"/>
    </location>
</feature>
<gene>
    <name evidence="7" type="ORF">BXYJ_LOCUS7196</name>
</gene>
<keyword evidence="9" id="KW-1185">Reference proteome</keyword>
<evidence type="ECO:0000313" key="7">
    <source>
        <dbReference type="EMBL" id="CAD5222228.1"/>
    </source>
</evidence>
<evidence type="ECO:0000313" key="10">
    <source>
        <dbReference type="WBParaSite" id="BXY_1516500.1"/>
    </source>
</evidence>
<evidence type="ECO:0000256" key="5">
    <source>
        <dbReference type="SAM" id="Phobius"/>
    </source>
</evidence>
<feature type="transmembrane region" description="Helical" evidence="5">
    <location>
        <begin position="197"/>
        <end position="226"/>
    </location>
</feature>
<feature type="transmembrane region" description="Helical" evidence="5">
    <location>
        <begin position="112"/>
        <end position="131"/>
    </location>
</feature>
<dbReference type="EMBL" id="CAJFCV020000003">
    <property type="protein sequence ID" value="CAG9109503.1"/>
    <property type="molecule type" value="Genomic_DNA"/>
</dbReference>
<evidence type="ECO:0000256" key="2">
    <source>
        <dbReference type="ARBA" id="ARBA00022692"/>
    </source>
</evidence>
<dbReference type="CDD" id="cd14978">
    <property type="entry name" value="7tmA_FMRFamide_R-like"/>
    <property type="match status" value="1"/>
</dbReference>
<protein>
    <submittedName>
        <fullName evidence="7">(pine wood nematode) hypothetical protein</fullName>
    </submittedName>
    <submittedName>
        <fullName evidence="10">G_PROTEIN_RECEP_F1_2 domain-containing protein</fullName>
    </submittedName>
</protein>
<dbReference type="SUPFAM" id="SSF81321">
    <property type="entry name" value="Family A G protein-coupled receptor-like"/>
    <property type="match status" value="1"/>
</dbReference>
<dbReference type="PANTHER" id="PTHR46273:SF7">
    <property type="entry name" value="G PROTEIN-COUPLED RECEPTOR EGL-6 ISOFORM B"/>
    <property type="match status" value="1"/>
</dbReference>
<feature type="transmembrane region" description="Helical" evidence="5">
    <location>
        <begin position="143"/>
        <end position="169"/>
    </location>
</feature>
<feature type="transmembrane region" description="Helical" evidence="5">
    <location>
        <begin position="296"/>
        <end position="317"/>
    </location>
</feature>
<organism evidence="8 10">
    <name type="scientific">Bursaphelenchus xylophilus</name>
    <name type="common">Pinewood nematode worm</name>
    <name type="synonym">Aphelenchoides xylophilus</name>
    <dbReference type="NCBI Taxonomy" id="6326"/>
    <lineage>
        <taxon>Eukaryota</taxon>
        <taxon>Metazoa</taxon>
        <taxon>Ecdysozoa</taxon>
        <taxon>Nematoda</taxon>
        <taxon>Chromadorea</taxon>
        <taxon>Rhabditida</taxon>
        <taxon>Tylenchina</taxon>
        <taxon>Tylenchomorpha</taxon>
        <taxon>Aphelenchoidea</taxon>
        <taxon>Aphelenchoididae</taxon>
        <taxon>Bursaphelenchus</taxon>
    </lineage>
</organism>
<dbReference type="InterPro" id="IPR017452">
    <property type="entry name" value="GPCR_Rhodpsn_7TM"/>
</dbReference>
<dbReference type="PROSITE" id="PS50262">
    <property type="entry name" value="G_PROTEIN_RECEP_F1_2"/>
    <property type="match status" value="1"/>
</dbReference>
<feature type="transmembrane region" description="Helical" evidence="5">
    <location>
        <begin position="62"/>
        <end position="84"/>
    </location>
</feature>
<accession>A0A1I7SQ20</accession>
<dbReference type="OrthoDB" id="5864054at2759"/>
<dbReference type="EMBL" id="CAJFDI010000003">
    <property type="protein sequence ID" value="CAD5222228.1"/>
    <property type="molecule type" value="Genomic_DNA"/>
</dbReference>
<dbReference type="PANTHER" id="PTHR46273">
    <property type="entry name" value="MYOSUPPRESSIN RECEPTOR 1, ISOFORM B-RELATED"/>
    <property type="match status" value="1"/>
</dbReference>
<dbReference type="GO" id="GO:0005886">
    <property type="term" value="C:plasma membrane"/>
    <property type="evidence" value="ECO:0007669"/>
    <property type="project" value="TreeGrafter"/>
</dbReference>
<reference evidence="10" key="1">
    <citation type="submission" date="2016-11" db="UniProtKB">
        <authorList>
            <consortium name="WormBaseParasite"/>
        </authorList>
    </citation>
    <scope>IDENTIFICATION</scope>
</reference>
<sequence>MRNISGELVDCQYYVCYLAPFAKAYDRIHIPLSTTICVFGSISNIVNILVLTRKTMRTPINIFLTGLSMAQFLLGTNYLALMVFEYFRSHCYVFSWSYRATSYRLINVNLNVVFHTVAFAHTLAVALFRLLALKWPLRANRFLFCNTWALACSLGIWIIVPFLCIPVFLTSYVALVDDNRGCNFKGMYDLTYSEDSFLVSAVFWMFGIVLKLIPSLILAFLLTLLIRSLETMEHRRQDTLHRKISVLRRCNNRPKTTHTLLAILILCFVVEFPHGILNLFTAIYGDKFGVHIYDQLGSFMEMLTLLYSSISFILYCVTSNDFLRTFRQLFLNSKKRIDESSIKRNSRTGSNNVTRPIESMTLIAPRGPYPTIVLSRSM</sequence>
<dbReference type="Gene3D" id="1.20.1070.10">
    <property type="entry name" value="Rhodopsin 7-helix transmembrane proteins"/>
    <property type="match status" value="1"/>
</dbReference>
<dbReference type="InterPro" id="IPR019427">
    <property type="entry name" value="7TM_GPCR_serpentine_rcpt_Srw"/>
</dbReference>
<dbReference type="Proteomes" id="UP000659654">
    <property type="component" value="Unassembled WGS sequence"/>
</dbReference>
<dbReference type="AlphaFoldDB" id="A0A1I7SQ20"/>
<dbReference type="InterPro" id="IPR053219">
    <property type="entry name" value="GPCR_Dmsr-1"/>
</dbReference>
<keyword evidence="2 5" id="KW-0812">Transmembrane</keyword>